<dbReference type="Proteomes" id="UP000623067">
    <property type="component" value="Unassembled WGS sequence"/>
</dbReference>
<reference evidence="1" key="2">
    <citation type="submission" date="2020-09" db="EMBL/GenBank/DDBJ databases">
        <authorList>
            <person name="Sun Q."/>
            <person name="Zhou Y."/>
        </authorList>
    </citation>
    <scope>NUCLEOTIDE SEQUENCE</scope>
    <source>
        <strain evidence="1">CGMCC 1.15330</strain>
    </source>
</reference>
<evidence type="ECO:0000313" key="2">
    <source>
        <dbReference type="Proteomes" id="UP000623067"/>
    </source>
</evidence>
<dbReference type="AlphaFoldDB" id="A0A916T8W8"/>
<evidence type="ECO:0000313" key="1">
    <source>
        <dbReference type="EMBL" id="GGB36167.1"/>
    </source>
</evidence>
<proteinExistence type="predicted"/>
<sequence length="77" mass="8005">MPIATVHSPTVCGHPDLSAAAPAGMDVVRAVRHRAARANSSARQCGAAARRGERDSDGLYRIIGIISADEPSGGRRL</sequence>
<accession>A0A916T8W8</accession>
<name>A0A916T8W8_9SPHN</name>
<organism evidence="1 2">
    <name type="scientific">Sphingomonas metalli</name>
    <dbReference type="NCBI Taxonomy" id="1779358"/>
    <lineage>
        <taxon>Bacteria</taxon>
        <taxon>Pseudomonadati</taxon>
        <taxon>Pseudomonadota</taxon>
        <taxon>Alphaproteobacteria</taxon>
        <taxon>Sphingomonadales</taxon>
        <taxon>Sphingomonadaceae</taxon>
        <taxon>Sphingomonas</taxon>
    </lineage>
</organism>
<comment type="caution">
    <text evidence="1">The sequence shown here is derived from an EMBL/GenBank/DDBJ whole genome shotgun (WGS) entry which is preliminary data.</text>
</comment>
<reference evidence="1" key="1">
    <citation type="journal article" date="2014" name="Int. J. Syst. Evol. Microbiol.">
        <title>Complete genome sequence of Corynebacterium casei LMG S-19264T (=DSM 44701T), isolated from a smear-ripened cheese.</title>
        <authorList>
            <consortium name="US DOE Joint Genome Institute (JGI-PGF)"/>
            <person name="Walter F."/>
            <person name="Albersmeier A."/>
            <person name="Kalinowski J."/>
            <person name="Ruckert C."/>
        </authorList>
    </citation>
    <scope>NUCLEOTIDE SEQUENCE</scope>
    <source>
        <strain evidence="1">CGMCC 1.15330</strain>
    </source>
</reference>
<keyword evidence="2" id="KW-1185">Reference proteome</keyword>
<gene>
    <name evidence="1" type="ORF">GCM10011380_26940</name>
</gene>
<protein>
    <submittedName>
        <fullName evidence="1">Uncharacterized protein</fullName>
    </submittedName>
</protein>
<dbReference type="EMBL" id="BMIH01000003">
    <property type="protein sequence ID" value="GGB36167.1"/>
    <property type="molecule type" value="Genomic_DNA"/>
</dbReference>